<evidence type="ECO:0000313" key="2">
    <source>
        <dbReference type="Proteomes" id="UP000789860"/>
    </source>
</evidence>
<keyword evidence="2" id="KW-1185">Reference proteome</keyword>
<name>A0ACA9MYF8_9GLOM</name>
<comment type="caution">
    <text evidence="1">The sequence shown here is derived from an EMBL/GenBank/DDBJ whole genome shotgun (WGS) entry which is preliminary data.</text>
</comment>
<organism evidence="1 2">
    <name type="scientific">Scutellospora calospora</name>
    <dbReference type="NCBI Taxonomy" id="85575"/>
    <lineage>
        <taxon>Eukaryota</taxon>
        <taxon>Fungi</taxon>
        <taxon>Fungi incertae sedis</taxon>
        <taxon>Mucoromycota</taxon>
        <taxon>Glomeromycotina</taxon>
        <taxon>Glomeromycetes</taxon>
        <taxon>Diversisporales</taxon>
        <taxon>Gigasporaceae</taxon>
        <taxon>Scutellospora</taxon>
    </lineage>
</organism>
<accession>A0ACA9MYF8</accession>
<dbReference type="Proteomes" id="UP000789860">
    <property type="component" value="Unassembled WGS sequence"/>
</dbReference>
<feature type="non-terminal residue" evidence="1">
    <location>
        <position position="1"/>
    </location>
</feature>
<proteinExistence type="predicted"/>
<protein>
    <submittedName>
        <fullName evidence="1">3721_t:CDS:1</fullName>
    </submittedName>
</protein>
<sequence length="41" mass="4819">NTEINEDLSYIANKETSESKNRFIKDDSIYKLFQCVFVNDS</sequence>
<gene>
    <name evidence="1" type="ORF">SCALOS_LOCUS7366</name>
</gene>
<evidence type="ECO:0000313" key="1">
    <source>
        <dbReference type="EMBL" id="CAG8613112.1"/>
    </source>
</evidence>
<reference evidence="1" key="1">
    <citation type="submission" date="2021-06" db="EMBL/GenBank/DDBJ databases">
        <authorList>
            <person name="Kallberg Y."/>
            <person name="Tangrot J."/>
            <person name="Rosling A."/>
        </authorList>
    </citation>
    <scope>NUCLEOTIDE SEQUENCE</scope>
    <source>
        <strain evidence="1">AU212A</strain>
    </source>
</reference>
<dbReference type="EMBL" id="CAJVPM010016273">
    <property type="protein sequence ID" value="CAG8613112.1"/>
    <property type="molecule type" value="Genomic_DNA"/>
</dbReference>